<evidence type="ECO:0000313" key="4">
    <source>
        <dbReference type="EMBL" id="SMC38803.1"/>
    </source>
</evidence>
<evidence type="ECO:0000313" key="5">
    <source>
        <dbReference type="Proteomes" id="UP000192418"/>
    </source>
</evidence>
<evidence type="ECO:0000256" key="3">
    <source>
        <dbReference type="PROSITE-ProRule" id="PRU00339"/>
    </source>
</evidence>
<dbReference type="InterPro" id="IPR050498">
    <property type="entry name" value="Ycf3"/>
</dbReference>
<dbReference type="PROSITE" id="PS50293">
    <property type="entry name" value="TPR_REGION"/>
    <property type="match status" value="3"/>
</dbReference>
<dbReference type="InterPro" id="IPR011990">
    <property type="entry name" value="TPR-like_helical_dom_sf"/>
</dbReference>
<name>A0A1W1YRP9_9BACT</name>
<dbReference type="AlphaFoldDB" id="A0A1W1YRP9"/>
<dbReference type="OrthoDB" id="9809392at2"/>
<dbReference type="InterPro" id="IPR029063">
    <property type="entry name" value="SAM-dependent_MTases_sf"/>
</dbReference>
<feature type="repeat" description="TPR" evidence="3">
    <location>
        <begin position="161"/>
        <end position="194"/>
    </location>
</feature>
<dbReference type="InterPro" id="IPR013105">
    <property type="entry name" value="TPR_2"/>
</dbReference>
<gene>
    <name evidence="4" type="ORF">SAMN02746065_101288</name>
</gene>
<dbReference type="Proteomes" id="UP000192418">
    <property type="component" value="Unassembled WGS sequence"/>
</dbReference>
<keyword evidence="4" id="KW-0808">Transferase</keyword>
<dbReference type="SUPFAM" id="SSF48452">
    <property type="entry name" value="TPR-like"/>
    <property type="match status" value="1"/>
</dbReference>
<dbReference type="Pfam" id="PF00515">
    <property type="entry name" value="TPR_1"/>
    <property type="match status" value="2"/>
</dbReference>
<feature type="repeat" description="TPR" evidence="3">
    <location>
        <begin position="127"/>
        <end position="160"/>
    </location>
</feature>
<organism evidence="4 5">
    <name type="scientific">Desulfocicer vacuolatum DSM 3385</name>
    <dbReference type="NCBI Taxonomy" id="1121400"/>
    <lineage>
        <taxon>Bacteria</taxon>
        <taxon>Pseudomonadati</taxon>
        <taxon>Thermodesulfobacteriota</taxon>
        <taxon>Desulfobacteria</taxon>
        <taxon>Desulfobacterales</taxon>
        <taxon>Desulfobacteraceae</taxon>
        <taxon>Desulfocicer</taxon>
    </lineage>
</organism>
<feature type="repeat" description="TPR" evidence="3">
    <location>
        <begin position="59"/>
        <end position="92"/>
    </location>
</feature>
<dbReference type="PANTHER" id="PTHR44858">
    <property type="entry name" value="TETRATRICOPEPTIDE REPEAT PROTEIN 6"/>
    <property type="match status" value="1"/>
</dbReference>
<keyword evidence="2 3" id="KW-0802">TPR repeat</keyword>
<sequence length="450" mass="50711">MTNKPLRPGQPPKRSNLQPSIQGDVEHLFKKAVSAHRQGRLARAEKGYQKILKKKPDWGRALNALGNLFLDQNRPEKAAKIFEKATRITPPDLSACYNLGRMKQMDNNHRGAIPIYKMMLEQQPDIGDAWNNLGVAYREIGNKHHALSCFQKAVNFAPGMAEAWNNLGVAQDELTQSKNALDSYNKAIEIEPDYASAHLNIGICLQKREEFKKAQSHYNKVLEIQPDNKVATFMLQSLGILETPDAAPVEHVRNIFDRCADNFETILVKDLAYKTPERLFELVQPHLTEKMNVLDLGCGTGLGAQFYKPFAKHLTGVDVSLKMLEKAAEKNIYNRLEVFDILQEWPFFHKFDLIYSSDVFVYFGNLDSIIKSASTSLVNGGILGFSVELLEDSSHGYALFPSGRYAHSQAYIEQCLECHGFQLMEKKKADIRKQSGVQVKGMLIVAIKIS</sequence>
<reference evidence="4 5" key="1">
    <citation type="submission" date="2017-04" db="EMBL/GenBank/DDBJ databases">
        <authorList>
            <person name="Afonso C.L."/>
            <person name="Miller P.J."/>
            <person name="Scott M.A."/>
            <person name="Spackman E."/>
            <person name="Goraichik I."/>
            <person name="Dimitrov K.M."/>
            <person name="Suarez D.L."/>
            <person name="Swayne D.E."/>
        </authorList>
    </citation>
    <scope>NUCLEOTIDE SEQUENCE [LARGE SCALE GENOMIC DNA]</scope>
    <source>
        <strain evidence="4 5">DSM 3385</strain>
    </source>
</reference>
<dbReference type="InterPro" id="IPR019734">
    <property type="entry name" value="TPR_rpt"/>
</dbReference>
<feature type="repeat" description="TPR" evidence="3">
    <location>
        <begin position="195"/>
        <end position="228"/>
    </location>
</feature>
<dbReference type="SUPFAM" id="SSF53335">
    <property type="entry name" value="S-adenosyl-L-methionine-dependent methyltransferases"/>
    <property type="match status" value="1"/>
</dbReference>
<evidence type="ECO:0000256" key="1">
    <source>
        <dbReference type="ARBA" id="ARBA00022737"/>
    </source>
</evidence>
<accession>A0A1W1YRP9</accession>
<dbReference type="Pfam" id="PF13432">
    <property type="entry name" value="TPR_16"/>
    <property type="match status" value="1"/>
</dbReference>
<dbReference type="Pfam" id="PF13489">
    <property type="entry name" value="Methyltransf_23"/>
    <property type="match status" value="1"/>
</dbReference>
<dbReference type="EMBL" id="FWXY01000001">
    <property type="protein sequence ID" value="SMC38803.1"/>
    <property type="molecule type" value="Genomic_DNA"/>
</dbReference>
<dbReference type="PROSITE" id="PS50005">
    <property type="entry name" value="TPR"/>
    <property type="match status" value="4"/>
</dbReference>
<dbReference type="SMART" id="SM00028">
    <property type="entry name" value="TPR"/>
    <property type="match status" value="6"/>
</dbReference>
<evidence type="ECO:0000256" key="2">
    <source>
        <dbReference type="ARBA" id="ARBA00022803"/>
    </source>
</evidence>
<dbReference type="PANTHER" id="PTHR44858:SF1">
    <property type="entry name" value="UDP-N-ACETYLGLUCOSAMINE--PEPTIDE N-ACETYLGLUCOSAMINYLTRANSFERASE SPINDLY-RELATED"/>
    <property type="match status" value="1"/>
</dbReference>
<dbReference type="GO" id="GO:0032259">
    <property type="term" value="P:methylation"/>
    <property type="evidence" value="ECO:0007669"/>
    <property type="project" value="UniProtKB-KW"/>
</dbReference>
<protein>
    <submittedName>
        <fullName evidence="4">Predicted methyltransferase, contains TPR repeat</fullName>
    </submittedName>
</protein>
<keyword evidence="5" id="KW-1185">Reference proteome</keyword>
<dbReference type="Gene3D" id="3.40.50.150">
    <property type="entry name" value="Vaccinia Virus protein VP39"/>
    <property type="match status" value="1"/>
</dbReference>
<proteinExistence type="predicted"/>
<dbReference type="Pfam" id="PF07719">
    <property type="entry name" value="TPR_2"/>
    <property type="match status" value="1"/>
</dbReference>
<dbReference type="CDD" id="cd02440">
    <property type="entry name" value="AdoMet_MTases"/>
    <property type="match status" value="1"/>
</dbReference>
<dbReference type="STRING" id="1121400.SAMN02746065_101288"/>
<dbReference type="Gene3D" id="1.25.40.10">
    <property type="entry name" value="Tetratricopeptide repeat domain"/>
    <property type="match status" value="2"/>
</dbReference>
<dbReference type="RefSeq" id="WP_084066586.1">
    <property type="nucleotide sequence ID" value="NZ_FWXY01000001.1"/>
</dbReference>
<keyword evidence="4" id="KW-0489">Methyltransferase</keyword>
<keyword evidence="1" id="KW-0677">Repeat</keyword>
<dbReference type="GO" id="GO:0008168">
    <property type="term" value="F:methyltransferase activity"/>
    <property type="evidence" value="ECO:0007669"/>
    <property type="project" value="UniProtKB-KW"/>
</dbReference>